<dbReference type="EMBL" id="JAUSUO010000013">
    <property type="protein sequence ID" value="MDQ0345099.1"/>
    <property type="molecule type" value="Genomic_DNA"/>
</dbReference>
<keyword evidence="2" id="KW-1133">Transmembrane helix</keyword>
<dbReference type="Proteomes" id="UP001232343">
    <property type="component" value="Unassembled WGS sequence"/>
</dbReference>
<organism evidence="3 4">
    <name type="scientific">Lederbergia wuyishanensis</name>
    <dbReference type="NCBI Taxonomy" id="1347903"/>
    <lineage>
        <taxon>Bacteria</taxon>
        <taxon>Bacillati</taxon>
        <taxon>Bacillota</taxon>
        <taxon>Bacilli</taxon>
        <taxon>Bacillales</taxon>
        <taxon>Bacillaceae</taxon>
        <taxon>Lederbergia</taxon>
    </lineage>
</organism>
<gene>
    <name evidence="3" type="ORF">J2S14_003946</name>
</gene>
<evidence type="ECO:0000313" key="3">
    <source>
        <dbReference type="EMBL" id="MDQ0345099.1"/>
    </source>
</evidence>
<keyword evidence="4" id="KW-1185">Reference proteome</keyword>
<feature type="region of interest" description="Disordered" evidence="1">
    <location>
        <begin position="1"/>
        <end position="21"/>
    </location>
</feature>
<keyword evidence="2" id="KW-0472">Membrane</keyword>
<name>A0ABU0D9K1_9BACI</name>
<dbReference type="InterPro" id="IPR011042">
    <property type="entry name" value="6-blade_b-propeller_TolB-like"/>
</dbReference>
<keyword evidence="2" id="KW-0812">Transmembrane</keyword>
<proteinExistence type="predicted"/>
<feature type="transmembrane region" description="Helical" evidence="2">
    <location>
        <begin position="51"/>
        <end position="72"/>
    </location>
</feature>
<evidence type="ECO:0000313" key="4">
    <source>
        <dbReference type="Proteomes" id="UP001232343"/>
    </source>
</evidence>
<sequence length="384" mass="44024">MKKEDIPSHESELLRALKERPDLEPDEHFTKSLRVKLTKKPHPPKKWKPNFVLYMASSFGMITIAILVSYFLSNEYLLKQGDRPNETVAEMQVGEESEINPLFQVEYGSGESQIGFRQDRTGGQESGISSFFVRDNTTYIIDNVNQKILIVDMDGNKSSFKVNESSMMDIYVDEQKNIYVLDNGRNIVNKYSENGQLAKTYEVDLNIPLRLRADHQKRVIAEKSQDYFMYLETGKKASPNRKIENETLVKRVNDTLGKIIVYETGDPLEFNVGFEESFGGLTILETNPKQIIFAKTEVAAHTEKIITETHVYVMDRKNGNVIGAVRIPIENMQEAPRNFIRADANQIYLLSPEEKGLVVYKLTPGKHFEHVLQDKINTYKKENS</sequence>
<comment type="caution">
    <text evidence="3">The sequence shown here is derived from an EMBL/GenBank/DDBJ whole genome shotgun (WGS) entry which is preliminary data.</text>
</comment>
<evidence type="ECO:0000256" key="1">
    <source>
        <dbReference type="SAM" id="MobiDB-lite"/>
    </source>
</evidence>
<dbReference type="Gene3D" id="2.120.10.30">
    <property type="entry name" value="TolB, C-terminal domain"/>
    <property type="match status" value="1"/>
</dbReference>
<dbReference type="RefSeq" id="WP_244681065.1">
    <property type="nucleotide sequence ID" value="NZ_JALIRM010000003.1"/>
</dbReference>
<evidence type="ECO:0000256" key="2">
    <source>
        <dbReference type="SAM" id="Phobius"/>
    </source>
</evidence>
<protein>
    <submittedName>
        <fullName evidence="3">Uncharacterized protein</fullName>
    </submittedName>
</protein>
<reference evidence="3 4" key="1">
    <citation type="submission" date="2023-07" db="EMBL/GenBank/DDBJ databases">
        <title>Genomic Encyclopedia of Type Strains, Phase IV (KMG-IV): sequencing the most valuable type-strain genomes for metagenomic binning, comparative biology and taxonomic classification.</title>
        <authorList>
            <person name="Goeker M."/>
        </authorList>
    </citation>
    <scope>NUCLEOTIDE SEQUENCE [LARGE SCALE GENOMIC DNA]</scope>
    <source>
        <strain evidence="3 4">DSM 27848</strain>
    </source>
</reference>
<accession>A0ABU0D9K1</accession>
<dbReference type="SUPFAM" id="SSF101898">
    <property type="entry name" value="NHL repeat"/>
    <property type="match status" value="1"/>
</dbReference>